<proteinExistence type="predicted"/>
<dbReference type="EMBL" id="CATQJL010000001">
    <property type="protein sequence ID" value="CAJ0590948.1"/>
    <property type="molecule type" value="Genomic_DNA"/>
</dbReference>
<sequence>MLLCSAAVIFSLLYSSYGEEAECDKEKQRWAPLGRELSAFNHRLKESYPDVTYNCFVDEVAKNFTKTEDEDADIYLLPEGSGMVDVSYTIDDQDPSDLEVLKDIINKWSANLTDIFTRFEGIVLFACSVVVDPDYDDIPNVLVCILAPGEQSENKPSQRNAAEGSGRGSAAQEREAPAPVEKAAVKQSEPPKAELEKTLQQQQNQRSGSSSEKEEKAANWSDLFIF</sequence>
<accession>A0AA36GH22</accession>
<feature type="region of interest" description="Disordered" evidence="1">
    <location>
        <begin position="151"/>
        <end position="226"/>
    </location>
</feature>
<organism evidence="3 4">
    <name type="scientific">Cylicocyclus nassatus</name>
    <name type="common">Nematode worm</name>
    <dbReference type="NCBI Taxonomy" id="53992"/>
    <lineage>
        <taxon>Eukaryota</taxon>
        <taxon>Metazoa</taxon>
        <taxon>Ecdysozoa</taxon>
        <taxon>Nematoda</taxon>
        <taxon>Chromadorea</taxon>
        <taxon>Rhabditida</taxon>
        <taxon>Rhabditina</taxon>
        <taxon>Rhabditomorpha</taxon>
        <taxon>Strongyloidea</taxon>
        <taxon>Strongylidae</taxon>
        <taxon>Cylicocyclus</taxon>
    </lineage>
</organism>
<name>A0AA36GH22_CYLNA</name>
<feature type="chain" id="PRO_5041270288" evidence="2">
    <location>
        <begin position="19"/>
        <end position="226"/>
    </location>
</feature>
<evidence type="ECO:0000313" key="4">
    <source>
        <dbReference type="Proteomes" id="UP001176961"/>
    </source>
</evidence>
<evidence type="ECO:0000256" key="1">
    <source>
        <dbReference type="SAM" id="MobiDB-lite"/>
    </source>
</evidence>
<reference evidence="3" key="1">
    <citation type="submission" date="2023-07" db="EMBL/GenBank/DDBJ databases">
        <authorList>
            <consortium name="CYATHOMIX"/>
        </authorList>
    </citation>
    <scope>NUCLEOTIDE SEQUENCE</scope>
    <source>
        <strain evidence="3">N/A</strain>
    </source>
</reference>
<evidence type="ECO:0000256" key="2">
    <source>
        <dbReference type="SAM" id="SignalP"/>
    </source>
</evidence>
<keyword evidence="4" id="KW-1185">Reference proteome</keyword>
<feature type="compositionally biased region" description="Low complexity" evidence="1">
    <location>
        <begin position="200"/>
        <end position="210"/>
    </location>
</feature>
<keyword evidence="2" id="KW-0732">Signal</keyword>
<gene>
    <name evidence="3" type="ORF">CYNAS_LOCUS2931</name>
</gene>
<feature type="signal peptide" evidence="2">
    <location>
        <begin position="1"/>
        <end position="18"/>
    </location>
</feature>
<dbReference type="AlphaFoldDB" id="A0AA36GH22"/>
<comment type="caution">
    <text evidence="3">The sequence shown here is derived from an EMBL/GenBank/DDBJ whole genome shotgun (WGS) entry which is preliminary data.</text>
</comment>
<evidence type="ECO:0000313" key="3">
    <source>
        <dbReference type="EMBL" id="CAJ0590948.1"/>
    </source>
</evidence>
<protein>
    <submittedName>
        <fullName evidence="3">Uncharacterized protein</fullName>
    </submittedName>
</protein>
<dbReference type="Proteomes" id="UP001176961">
    <property type="component" value="Unassembled WGS sequence"/>
</dbReference>